<dbReference type="GO" id="GO:0003677">
    <property type="term" value="F:DNA binding"/>
    <property type="evidence" value="ECO:0007669"/>
    <property type="project" value="UniProtKB-KW"/>
</dbReference>
<evidence type="ECO:0000256" key="1">
    <source>
        <dbReference type="ARBA" id="ARBA00023015"/>
    </source>
</evidence>
<proteinExistence type="predicted"/>
<dbReference type="CDD" id="cd00093">
    <property type="entry name" value="HTH_XRE"/>
    <property type="match status" value="1"/>
</dbReference>
<dbReference type="InterPro" id="IPR010982">
    <property type="entry name" value="Lambda_DNA-bd_dom_sf"/>
</dbReference>
<evidence type="ECO:0000256" key="3">
    <source>
        <dbReference type="ARBA" id="ARBA00023163"/>
    </source>
</evidence>
<feature type="domain" description="HTH cro/C1-type" evidence="4">
    <location>
        <begin position="37"/>
        <end position="72"/>
    </location>
</feature>
<keyword evidence="2" id="KW-0238">DNA-binding</keyword>
<evidence type="ECO:0000313" key="5">
    <source>
        <dbReference type="EMBL" id="HGU34239.1"/>
    </source>
</evidence>
<gene>
    <name evidence="5" type="ORF">ENS29_15545</name>
</gene>
<organism evidence="5">
    <name type="scientific">Desulfatirhabdium butyrativorans</name>
    <dbReference type="NCBI Taxonomy" id="340467"/>
    <lineage>
        <taxon>Bacteria</taxon>
        <taxon>Pseudomonadati</taxon>
        <taxon>Thermodesulfobacteriota</taxon>
        <taxon>Desulfobacteria</taxon>
        <taxon>Desulfobacterales</taxon>
        <taxon>Desulfatirhabdiaceae</taxon>
        <taxon>Desulfatirhabdium</taxon>
    </lineage>
</organism>
<dbReference type="SMART" id="SM00530">
    <property type="entry name" value="HTH_XRE"/>
    <property type="match status" value="1"/>
</dbReference>
<dbReference type="PANTHER" id="PTHR36511">
    <property type="entry name" value="MERR FAMILY BACTERIAL REGULATORY PROTEIN"/>
    <property type="match status" value="1"/>
</dbReference>
<keyword evidence="3" id="KW-0804">Transcription</keyword>
<dbReference type="Gene3D" id="1.10.260.40">
    <property type="entry name" value="lambda repressor-like DNA-binding domains"/>
    <property type="match status" value="1"/>
</dbReference>
<comment type="caution">
    <text evidence="5">The sequence shown here is derived from an EMBL/GenBank/DDBJ whole genome shotgun (WGS) entry which is preliminary data.</text>
</comment>
<dbReference type="SUPFAM" id="SSF47413">
    <property type="entry name" value="lambda repressor-like DNA-binding domains"/>
    <property type="match status" value="1"/>
</dbReference>
<name>A0A7C4RUC2_9BACT</name>
<dbReference type="InterPro" id="IPR001387">
    <property type="entry name" value="Cro/C1-type_HTH"/>
</dbReference>
<evidence type="ECO:0000259" key="4">
    <source>
        <dbReference type="PROSITE" id="PS50943"/>
    </source>
</evidence>
<accession>A0A7C4RUC2</accession>
<reference evidence="5" key="1">
    <citation type="journal article" date="2020" name="mSystems">
        <title>Genome- and Community-Level Interaction Insights into Carbon Utilization and Element Cycling Functions of Hydrothermarchaeota in Hydrothermal Sediment.</title>
        <authorList>
            <person name="Zhou Z."/>
            <person name="Liu Y."/>
            <person name="Xu W."/>
            <person name="Pan J."/>
            <person name="Luo Z.H."/>
            <person name="Li M."/>
        </authorList>
    </citation>
    <scope>NUCLEOTIDE SEQUENCE [LARGE SCALE GENOMIC DNA]</scope>
    <source>
        <strain evidence="5">SpSt-477</strain>
    </source>
</reference>
<protein>
    <submittedName>
        <fullName evidence="5">Helix-turn-helix domain-containing protein</fullName>
    </submittedName>
</protein>
<dbReference type="PROSITE" id="PS50943">
    <property type="entry name" value="HTH_CROC1"/>
    <property type="match status" value="1"/>
</dbReference>
<sequence>MKEEMFEKLVASVREGGAILRGEVLPARKFNVVDTDVRRIRAHYKLSQRQFAALIGISVSTLRNWEQGRRTPEGPARILLQVAAKHPDAVWDVVHADK</sequence>
<dbReference type="Pfam" id="PF01381">
    <property type="entry name" value="HTH_3"/>
    <property type="match status" value="1"/>
</dbReference>
<dbReference type="InterPro" id="IPR052359">
    <property type="entry name" value="HTH-type_reg/antitoxin"/>
</dbReference>
<dbReference type="PANTHER" id="PTHR36511:SF4">
    <property type="entry name" value="ANTITOXIN MQSA"/>
    <property type="match status" value="1"/>
</dbReference>
<dbReference type="AlphaFoldDB" id="A0A7C4RUC2"/>
<evidence type="ECO:0000256" key="2">
    <source>
        <dbReference type="ARBA" id="ARBA00023125"/>
    </source>
</evidence>
<dbReference type="EMBL" id="DSUH01000357">
    <property type="protein sequence ID" value="HGU34239.1"/>
    <property type="molecule type" value="Genomic_DNA"/>
</dbReference>
<keyword evidence="1" id="KW-0805">Transcription regulation</keyword>